<keyword evidence="16" id="KW-0520">NAD</keyword>
<protein>
    <recommendedName>
        <fullName evidence="8">prolycopene isomerase</fullName>
        <ecNumber evidence="8">5.2.1.13</ecNumber>
    </recommendedName>
</protein>
<gene>
    <name evidence="20" type="ORF">CDCA_CDCA04G1213</name>
</gene>
<evidence type="ECO:0000256" key="2">
    <source>
        <dbReference type="ARBA" id="ARBA00001911"/>
    </source>
</evidence>
<keyword evidence="17" id="KW-0472">Membrane</keyword>
<dbReference type="EMBL" id="JANCYW010000004">
    <property type="protein sequence ID" value="KAK4535188.1"/>
    <property type="molecule type" value="Genomic_DNA"/>
</dbReference>
<keyword evidence="21" id="KW-1185">Reference proteome</keyword>
<dbReference type="Pfam" id="PF01593">
    <property type="entry name" value="Amino_oxidase"/>
    <property type="match status" value="1"/>
</dbReference>
<evidence type="ECO:0000256" key="11">
    <source>
        <dbReference type="ARBA" id="ARBA00022640"/>
    </source>
</evidence>
<dbReference type="SUPFAM" id="SSF51905">
    <property type="entry name" value="FAD/NAD(P)-binding domain"/>
    <property type="match status" value="1"/>
</dbReference>
<comment type="similarity">
    <text evidence="7">Belongs to the carotenoid/retinoid oxidoreductase family. CrtISO subfamily.</text>
</comment>
<comment type="catalytic activity">
    <reaction evidence="1">
        <text>7,7',9,9'-tetra-cis-lycopene = all-trans-lycopene</text>
        <dbReference type="Rhea" id="RHEA:30971"/>
        <dbReference type="ChEBI" id="CHEBI:15948"/>
        <dbReference type="ChEBI" id="CHEBI:62466"/>
        <dbReference type="EC" id="5.2.1.13"/>
    </reaction>
</comment>
<evidence type="ECO:0000313" key="21">
    <source>
        <dbReference type="Proteomes" id="UP001301350"/>
    </source>
</evidence>
<comment type="subcellular location">
    <subcellularLocation>
        <location evidence="5">Plastid</location>
        <location evidence="5">Chloroplast membrane</location>
        <topology evidence="5">Peripheral membrane protein</topology>
    </subcellularLocation>
</comment>
<accession>A0AAV9ITK6</accession>
<evidence type="ECO:0000256" key="13">
    <source>
        <dbReference type="ARBA" id="ARBA00022827"/>
    </source>
</evidence>
<evidence type="ECO:0000256" key="14">
    <source>
        <dbReference type="ARBA" id="ARBA00022857"/>
    </source>
</evidence>
<feature type="domain" description="Amine oxidase" evidence="19">
    <location>
        <begin position="167"/>
        <end position="460"/>
    </location>
</feature>
<organism evidence="20 21">
    <name type="scientific">Cyanidium caldarium</name>
    <name type="common">Red alga</name>
    <dbReference type="NCBI Taxonomy" id="2771"/>
    <lineage>
        <taxon>Eukaryota</taxon>
        <taxon>Rhodophyta</taxon>
        <taxon>Bangiophyceae</taxon>
        <taxon>Cyanidiales</taxon>
        <taxon>Cyanidiaceae</taxon>
        <taxon>Cyanidium</taxon>
    </lineage>
</organism>
<evidence type="ECO:0000256" key="7">
    <source>
        <dbReference type="ARBA" id="ARBA00005855"/>
    </source>
</evidence>
<comment type="cofactor">
    <cofactor evidence="2">
        <name>NAD(+)</name>
        <dbReference type="ChEBI" id="CHEBI:57540"/>
    </cofactor>
</comment>
<comment type="cofactor">
    <cofactor evidence="3">
        <name>NADP(+)</name>
        <dbReference type="ChEBI" id="CHEBI:58349"/>
    </cofactor>
</comment>
<keyword evidence="9" id="KW-0150">Chloroplast</keyword>
<keyword evidence="13" id="KW-0274">FAD</keyword>
<dbReference type="Proteomes" id="UP001301350">
    <property type="component" value="Unassembled WGS sequence"/>
</dbReference>
<dbReference type="AlphaFoldDB" id="A0AAV9ITK6"/>
<evidence type="ECO:0000256" key="16">
    <source>
        <dbReference type="ARBA" id="ARBA00023027"/>
    </source>
</evidence>
<dbReference type="InterPro" id="IPR002937">
    <property type="entry name" value="Amino_oxidase"/>
</dbReference>
<keyword evidence="10" id="KW-0285">Flavoprotein</keyword>
<keyword evidence="18" id="KW-0413">Isomerase</keyword>
<evidence type="ECO:0000256" key="3">
    <source>
        <dbReference type="ARBA" id="ARBA00001937"/>
    </source>
</evidence>
<keyword evidence="12" id="KW-0125">Carotenoid biosynthesis</keyword>
<comment type="cofactor">
    <cofactor evidence="4">
        <name>FAD</name>
        <dbReference type="ChEBI" id="CHEBI:57692"/>
    </cofactor>
</comment>
<evidence type="ECO:0000256" key="6">
    <source>
        <dbReference type="ARBA" id="ARBA00004900"/>
    </source>
</evidence>
<dbReference type="InterPro" id="IPR045892">
    <property type="entry name" value="CrtISO-like"/>
</dbReference>
<sequence>MIFGLGSEPGSTNLLTRALAAVDERVESVPDPVQIHYHLPDPRLDHLRVHRDYAQWLEELTQRFPHECRGIRGFYDECWAVFRALNALELLSLEEPRYLLRVFLQNPLACFTLLRYLGVNVGDVARRWIRDEALLRFIDIDCYVWSVAAADRTPMINGGMVFSDRHYGGINYPVGGVGTLAERLANALRDQERFPGCWVEYGARAVRVNVDGQRRATGVTLADGRQIRARAVISNATRWDTFGLAGADESVPRALVDAAEVPPTERLWRQWYTESPSFLSLHLGVRADALDAGHAHLRDCHHIVLEEWAHMESATDAAGTIFVSIPTVLDASVAPPGRHIFHVFTPSWMSEWRGLGHSEYRARKQQLADRLIERLERRVFPGLRRGIEVFEVGTPRTHRRFLGRKDGTYGPIAARRLHGLLTMPFNRTGLPGLYCVGDSTFPGQGLNAVAFSGFAAAHRVAVDLGLEPRLPLGLDAWLSEWISRRRLEWLGRGMQSTEDGTR</sequence>
<dbReference type="EC" id="5.2.1.13" evidence="8"/>
<name>A0AAV9ITK6_CYACA</name>
<keyword evidence="14" id="KW-0521">NADP</keyword>
<keyword evidence="11" id="KW-0934">Plastid</keyword>
<evidence type="ECO:0000256" key="18">
    <source>
        <dbReference type="ARBA" id="ARBA00023235"/>
    </source>
</evidence>
<evidence type="ECO:0000259" key="19">
    <source>
        <dbReference type="Pfam" id="PF01593"/>
    </source>
</evidence>
<dbReference type="GO" id="GO:0016491">
    <property type="term" value="F:oxidoreductase activity"/>
    <property type="evidence" value="ECO:0007669"/>
    <property type="project" value="InterPro"/>
</dbReference>
<evidence type="ECO:0000256" key="8">
    <source>
        <dbReference type="ARBA" id="ARBA00012419"/>
    </source>
</evidence>
<dbReference type="Gene3D" id="3.50.50.60">
    <property type="entry name" value="FAD/NAD(P)-binding domain"/>
    <property type="match status" value="1"/>
</dbReference>
<dbReference type="GO" id="GO:0046608">
    <property type="term" value="F:carotenoid isomerase activity"/>
    <property type="evidence" value="ECO:0007669"/>
    <property type="project" value="InterPro"/>
</dbReference>
<dbReference type="PANTHER" id="PTHR46313:SF3">
    <property type="entry name" value="PROLYCOPENE ISOMERASE, CHLOROPLASTIC"/>
    <property type="match status" value="1"/>
</dbReference>
<evidence type="ECO:0000313" key="20">
    <source>
        <dbReference type="EMBL" id="KAK4535188.1"/>
    </source>
</evidence>
<dbReference type="GO" id="GO:0016117">
    <property type="term" value="P:carotenoid biosynthetic process"/>
    <property type="evidence" value="ECO:0007669"/>
    <property type="project" value="UniProtKB-KW"/>
</dbReference>
<evidence type="ECO:0000256" key="10">
    <source>
        <dbReference type="ARBA" id="ARBA00022630"/>
    </source>
</evidence>
<reference evidence="20 21" key="1">
    <citation type="submission" date="2022-07" db="EMBL/GenBank/DDBJ databases">
        <title>Genome-wide signatures of adaptation to extreme environments.</title>
        <authorList>
            <person name="Cho C.H."/>
            <person name="Yoon H.S."/>
        </authorList>
    </citation>
    <scope>NUCLEOTIDE SEQUENCE [LARGE SCALE GENOMIC DNA]</scope>
    <source>
        <strain evidence="20 21">DBV 063 E5</strain>
    </source>
</reference>
<dbReference type="InterPro" id="IPR036188">
    <property type="entry name" value="FAD/NAD-bd_sf"/>
</dbReference>
<evidence type="ECO:0000256" key="9">
    <source>
        <dbReference type="ARBA" id="ARBA00022528"/>
    </source>
</evidence>
<keyword evidence="15" id="KW-0809">Transit peptide</keyword>
<proteinExistence type="inferred from homology"/>
<dbReference type="InterPro" id="IPR014101">
    <property type="entry name" value="CrtISO"/>
</dbReference>
<comment type="caution">
    <text evidence="20">The sequence shown here is derived from an EMBL/GenBank/DDBJ whole genome shotgun (WGS) entry which is preliminary data.</text>
</comment>
<evidence type="ECO:0000256" key="17">
    <source>
        <dbReference type="ARBA" id="ARBA00023136"/>
    </source>
</evidence>
<evidence type="ECO:0000256" key="12">
    <source>
        <dbReference type="ARBA" id="ARBA00022746"/>
    </source>
</evidence>
<evidence type="ECO:0000256" key="15">
    <source>
        <dbReference type="ARBA" id="ARBA00022946"/>
    </source>
</evidence>
<comment type="pathway">
    <text evidence="6">Carotenoid biosynthesis; lycopene biosynthesis.</text>
</comment>
<dbReference type="PANTHER" id="PTHR46313">
    <property type="match status" value="1"/>
</dbReference>
<evidence type="ECO:0000256" key="4">
    <source>
        <dbReference type="ARBA" id="ARBA00001974"/>
    </source>
</evidence>
<evidence type="ECO:0000256" key="5">
    <source>
        <dbReference type="ARBA" id="ARBA00004258"/>
    </source>
</evidence>
<dbReference type="NCBIfam" id="TIGR02730">
    <property type="entry name" value="carot_isom"/>
    <property type="match status" value="1"/>
</dbReference>
<evidence type="ECO:0000256" key="1">
    <source>
        <dbReference type="ARBA" id="ARBA00000004"/>
    </source>
</evidence>
<dbReference type="GO" id="GO:0031969">
    <property type="term" value="C:chloroplast membrane"/>
    <property type="evidence" value="ECO:0007669"/>
    <property type="project" value="UniProtKB-SubCell"/>
</dbReference>